<evidence type="ECO:0000256" key="3">
    <source>
        <dbReference type="ARBA" id="ARBA00022884"/>
    </source>
</evidence>
<evidence type="ECO:0000256" key="2">
    <source>
        <dbReference type="ARBA" id="ARBA00022540"/>
    </source>
</evidence>
<dbReference type="STRING" id="280699.M1VJR3"/>
<reference evidence="6 7" key="2">
    <citation type="journal article" date="2007" name="BMC Biol.">
        <title>A 100%-complete sequence reveals unusually simple genomic features in the hot-spring red alga Cyanidioschyzon merolae.</title>
        <authorList>
            <person name="Nozaki H."/>
            <person name="Takano H."/>
            <person name="Misumi O."/>
            <person name="Terasawa K."/>
            <person name="Matsuzaki M."/>
            <person name="Maruyama S."/>
            <person name="Nishida K."/>
            <person name="Yagisawa F."/>
            <person name="Yoshida Y."/>
            <person name="Fujiwara T."/>
            <person name="Takio S."/>
            <person name="Tamura K."/>
            <person name="Chung S.J."/>
            <person name="Nakamura S."/>
            <person name="Kuroiwa H."/>
            <person name="Tanaka K."/>
            <person name="Sato N."/>
            <person name="Kuroiwa T."/>
        </authorList>
    </citation>
    <scope>NUCLEOTIDE SEQUENCE [LARGE SCALE GENOMIC DNA]</scope>
    <source>
        <strain evidence="6 7">10D</strain>
    </source>
</reference>
<dbReference type="AlphaFoldDB" id="M1VJR3"/>
<evidence type="ECO:0000256" key="5">
    <source>
        <dbReference type="SAM" id="MobiDB-lite"/>
    </source>
</evidence>
<evidence type="ECO:0000313" key="7">
    <source>
        <dbReference type="Proteomes" id="UP000007014"/>
    </source>
</evidence>
<dbReference type="OMA" id="FMDKRDN"/>
<gene>
    <name evidence="6" type="ORF">CYME_CMO260C</name>
</gene>
<protein>
    <submittedName>
        <fullName evidence="6">Eukaryotic translation initiation factor eIF-3 subunit D</fullName>
    </submittedName>
</protein>
<keyword evidence="4" id="KW-0648">Protein biosynthesis</keyword>
<evidence type="ECO:0000313" key="6">
    <source>
        <dbReference type="EMBL" id="BAM81603.1"/>
    </source>
</evidence>
<dbReference type="GO" id="GO:0005852">
    <property type="term" value="C:eukaryotic translation initiation factor 3 complex"/>
    <property type="evidence" value="ECO:0007669"/>
    <property type="project" value="InterPro"/>
</dbReference>
<dbReference type="RefSeq" id="XP_005537639.1">
    <property type="nucleotide sequence ID" value="XM_005537582.1"/>
</dbReference>
<dbReference type="eggNOG" id="KOG2479">
    <property type="taxonomic scope" value="Eukaryota"/>
</dbReference>
<organism evidence="6 7">
    <name type="scientific">Cyanidioschyzon merolae (strain NIES-3377 / 10D)</name>
    <name type="common">Unicellular red alga</name>
    <dbReference type="NCBI Taxonomy" id="280699"/>
    <lineage>
        <taxon>Eukaryota</taxon>
        <taxon>Rhodophyta</taxon>
        <taxon>Bangiophyceae</taxon>
        <taxon>Cyanidiales</taxon>
        <taxon>Cyanidiaceae</taxon>
        <taxon>Cyanidioschyzon</taxon>
    </lineage>
</organism>
<dbReference type="PANTHER" id="PTHR12399:SF0">
    <property type="entry name" value="EUKARYOTIC TRANSLATION INITIATION FACTOR 3 SUBUNIT D"/>
    <property type="match status" value="1"/>
</dbReference>
<dbReference type="KEGG" id="cme:CYME_CMO260C"/>
<keyword evidence="2 6" id="KW-0396">Initiation factor</keyword>
<dbReference type="GeneID" id="16995740"/>
<dbReference type="HOGENOM" id="CLU_024521_2_0_1"/>
<keyword evidence="3" id="KW-0694">RNA-binding</keyword>
<dbReference type="GO" id="GO:0003723">
    <property type="term" value="F:RNA binding"/>
    <property type="evidence" value="ECO:0007669"/>
    <property type="project" value="UniProtKB-KW"/>
</dbReference>
<dbReference type="EMBL" id="AP006497">
    <property type="protein sequence ID" value="BAM81603.1"/>
    <property type="molecule type" value="Genomic_DNA"/>
</dbReference>
<evidence type="ECO:0000256" key="1">
    <source>
        <dbReference type="ARBA" id="ARBA00022490"/>
    </source>
</evidence>
<sequence length="671" mass="72139">MPSGALYERLSFYENPEGWGPPLDLGPDRYRHVPYAPFTRLERLGRVADFAGAAAASQIGNDAQSVWAAEEDTREDELGRRGRRHQKATPRERGRASTGLTNGLGDEESALATTRFTGAGSRSAGNEGFTLVEGSGRERAAQAGYGAYREQQRSGYGGGAGAARGGAPARRTTAAALARGGAVASTAAGSSVSGAFGAGKQTSATTPLLGAAGAPTTQLARTGNAQASNRDESLLSPFVDAVPLLTLEGTSQWTLLVEIPFAKLIKMELGQDIPEAEMLCERGAVSYYDKSCDRISCKQPRPLASFEQRKRLYPTVNEDPRMQSYRSDLEHSDHGAADAPTEKRRVLTTGPLLALLMAAPKSSYPWDVVVERHGNVLVIDRRPDSQVETLTMFETITDNSQRSGLAFAGANMLFALQQAQSNALEAARINHNFSQSVLRADLEPYRFAGESPFTDSATDAVLVGYRYRRWELSDELELIARCEVDAALETTGPAFAGESTAPALILLRALNEIPDTNVRAGGSSGSAVGAAGATAGGGVGDWRTRLDAQRGSVLATELRNHTAKLVRWTVLALIAGADQLKLGFVSRVNPRDTRNHVILGMQAYKPNEFAKQIGVNTRNMWGIMNHLVQVCFSLLADGERAILTKEAHRQSLRLYRMPSVLEGSESNQNKS</sequence>
<evidence type="ECO:0000256" key="4">
    <source>
        <dbReference type="ARBA" id="ARBA00022917"/>
    </source>
</evidence>
<accession>M1VJR3</accession>
<name>M1VJR3_CYAM1</name>
<dbReference type="OrthoDB" id="16538at2759"/>
<dbReference type="Pfam" id="PF05091">
    <property type="entry name" value="eIF-3_zeta"/>
    <property type="match status" value="1"/>
</dbReference>
<dbReference type="Proteomes" id="UP000007014">
    <property type="component" value="Chromosome 15"/>
</dbReference>
<proteinExistence type="predicted"/>
<feature type="region of interest" description="Disordered" evidence="5">
    <location>
        <begin position="61"/>
        <end position="109"/>
    </location>
</feature>
<dbReference type="GO" id="GO:0003743">
    <property type="term" value="F:translation initiation factor activity"/>
    <property type="evidence" value="ECO:0007669"/>
    <property type="project" value="UniProtKB-KW"/>
</dbReference>
<keyword evidence="1" id="KW-0963">Cytoplasm</keyword>
<dbReference type="Gramene" id="CMO260CT">
    <property type="protein sequence ID" value="CMO260CT"/>
    <property type="gene ID" value="CMO260C"/>
</dbReference>
<reference evidence="6 7" key="1">
    <citation type="journal article" date="2004" name="Nature">
        <title>Genome sequence of the ultrasmall unicellular red alga Cyanidioschyzon merolae 10D.</title>
        <authorList>
            <person name="Matsuzaki M."/>
            <person name="Misumi O."/>
            <person name="Shin-i T."/>
            <person name="Maruyama S."/>
            <person name="Takahara M."/>
            <person name="Miyagishima S."/>
            <person name="Mori T."/>
            <person name="Nishida K."/>
            <person name="Yagisawa F."/>
            <person name="Nishida K."/>
            <person name="Yoshida Y."/>
            <person name="Nishimura Y."/>
            <person name="Nakao S."/>
            <person name="Kobayashi T."/>
            <person name="Momoyama Y."/>
            <person name="Higashiyama T."/>
            <person name="Minoda A."/>
            <person name="Sano M."/>
            <person name="Nomoto H."/>
            <person name="Oishi K."/>
            <person name="Hayashi H."/>
            <person name="Ohta F."/>
            <person name="Nishizaka S."/>
            <person name="Haga S."/>
            <person name="Miura S."/>
            <person name="Morishita T."/>
            <person name="Kabeya Y."/>
            <person name="Terasawa K."/>
            <person name="Suzuki Y."/>
            <person name="Ishii Y."/>
            <person name="Asakawa S."/>
            <person name="Takano H."/>
            <person name="Ohta N."/>
            <person name="Kuroiwa H."/>
            <person name="Tanaka K."/>
            <person name="Shimizu N."/>
            <person name="Sugano S."/>
            <person name="Sato N."/>
            <person name="Nozaki H."/>
            <person name="Ogasawara N."/>
            <person name="Kohara Y."/>
            <person name="Kuroiwa T."/>
        </authorList>
    </citation>
    <scope>NUCLEOTIDE SEQUENCE [LARGE SCALE GENOMIC DNA]</scope>
    <source>
        <strain evidence="6 7">10D</strain>
    </source>
</reference>
<dbReference type="PANTHER" id="PTHR12399">
    <property type="entry name" value="EUKARYOTIC TRANSLATION INITIATION FACTOR 3 SUBUNIT 7"/>
    <property type="match status" value="1"/>
</dbReference>
<dbReference type="InterPro" id="IPR007783">
    <property type="entry name" value="eIF3d"/>
</dbReference>
<keyword evidence="7" id="KW-1185">Reference proteome</keyword>